<dbReference type="InterPro" id="IPR032465">
    <property type="entry name" value="ACMSD"/>
</dbReference>
<dbReference type="KEGG" id="plon:Pla110_23540"/>
<dbReference type="GO" id="GO:0019748">
    <property type="term" value="P:secondary metabolic process"/>
    <property type="evidence" value="ECO:0007669"/>
    <property type="project" value="TreeGrafter"/>
</dbReference>
<keyword evidence="1" id="KW-0456">Lyase</keyword>
<dbReference type="GO" id="GO:0016831">
    <property type="term" value="F:carboxy-lyase activity"/>
    <property type="evidence" value="ECO:0007669"/>
    <property type="project" value="InterPro"/>
</dbReference>
<dbReference type="SUPFAM" id="SSF51556">
    <property type="entry name" value="Metallo-dependent hydrolases"/>
    <property type="match status" value="1"/>
</dbReference>
<keyword evidence="4" id="KW-1185">Reference proteome</keyword>
<dbReference type="EMBL" id="CP036281">
    <property type="protein sequence ID" value="QDU80623.1"/>
    <property type="molecule type" value="Genomic_DNA"/>
</dbReference>
<dbReference type="InterPro" id="IPR032466">
    <property type="entry name" value="Metal_Hydrolase"/>
</dbReference>
<keyword evidence="3" id="KW-0378">Hydrolase</keyword>
<evidence type="ECO:0000313" key="3">
    <source>
        <dbReference type="EMBL" id="QDU80623.1"/>
    </source>
</evidence>
<dbReference type="GO" id="GO:0005737">
    <property type="term" value="C:cytoplasm"/>
    <property type="evidence" value="ECO:0007669"/>
    <property type="project" value="TreeGrafter"/>
</dbReference>
<organism evidence="3 4">
    <name type="scientific">Polystyrenella longa</name>
    <dbReference type="NCBI Taxonomy" id="2528007"/>
    <lineage>
        <taxon>Bacteria</taxon>
        <taxon>Pseudomonadati</taxon>
        <taxon>Planctomycetota</taxon>
        <taxon>Planctomycetia</taxon>
        <taxon>Planctomycetales</taxon>
        <taxon>Planctomycetaceae</taxon>
        <taxon>Polystyrenella</taxon>
    </lineage>
</organism>
<dbReference type="Proteomes" id="UP000317178">
    <property type="component" value="Chromosome"/>
</dbReference>
<accession>A0A518CN44</accession>
<evidence type="ECO:0000259" key="2">
    <source>
        <dbReference type="Pfam" id="PF04909"/>
    </source>
</evidence>
<name>A0A518CN44_9PLAN</name>
<dbReference type="GO" id="GO:0016787">
    <property type="term" value="F:hydrolase activity"/>
    <property type="evidence" value="ECO:0007669"/>
    <property type="project" value="UniProtKB-KW"/>
</dbReference>
<proteinExistence type="predicted"/>
<dbReference type="PANTHER" id="PTHR21240">
    <property type="entry name" value="2-AMINO-3-CARBOXYLMUCONATE-6-SEMIALDEHYDE DECARBOXYLASE"/>
    <property type="match status" value="1"/>
</dbReference>
<dbReference type="AlphaFoldDB" id="A0A518CN44"/>
<evidence type="ECO:0000313" key="4">
    <source>
        <dbReference type="Proteomes" id="UP000317178"/>
    </source>
</evidence>
<reference evidence="3 4" key="1">
    <citation type="submission" date="2019-02" db="EMBL/GenBank/DDBJ databases">
        <title>Deep-cultivation of Planctomycetes and their phenomic and genomic characterization uncovers novel biology.</title>
        <authorList>
            <person name="Wiegand S."/>
            <person name="Jogler M."/>
            <person name="Boedeker C."/>
            <person name="Pinto D."/>
            <person name="Vollmers J."/>
            <person name="Rivas-Marin E."/>
            <person name="Kohn T."/>
            <person name="Peeters S.H."/>
            <person name="Heuer A."/>
            <person name="Rast P."/>
            <person name="Oberbeckmann S."/>
            <person name="Bunk B."/>
            <person name="Jeske O."/>
            <person name="Meyerdierks A."/>
            <person name="Storesund J.E."/>
            <person name="Kallscheuer N."/>
            <person name="Luecker S."/>
            <person name="Lage O.M."/>
            <person name="Pohl T."/>
            <person name="Merkel B.J."/>
            <person name="Hornburger P."/>
            <person name="Mueller R.-W."/>
            <person name="Bruemmer F."/>
            <person name="Labrenz M."/>
            <person name="Spormann A.M."/>
            <person name="Op den Camp H."/>
            <person name="Overmann J."/>
            <person name="Amann R."/>
            <person name="Jetten M.S.M."/>
            <person name="Mascher T."/>
            <person name="Medema M.H."/>
            <person name="Devos D.P."/>
            <person name="Kaster A.-K."/>
            <person name="Ovreas L."/>
            <person name="Rohde M."/>
            <person name="Galperin M.Y."/>
            <person name="Jogler C."/>
        </authorList>
    </citation>
    <scope>NUCLEOTIDE SEQUENCE [LARGE SCALE GENOMIC DNA]</scope>
    <source>
        <strain evidence="3 4">Pla110</strain>
    </source>
</reference>
<evidence type="ECO:0000256" key="1">
    <source>
        <dbReference type="ARBA" id="ARBA00023239"/>
    </source>
</evidence>
<gene>
    <name evidence="3" type="ORF">Pla110_23540</name>
</gene>
<dbReference type="Gene3D" id="3.20.20.140">
    <property type="entry name" value="Metal-dependent hydrolases"/>
    <property type="match status" value="1"/>
</dbReference>
<dbReference type="Pfam" id="PF04909">
    <property type="entry name" value="Amidohydro_2"/>
    <property type="match status" value="1"/>
</dbReference>
<dbReference type="InterPro" id="IPR006680">
    <property type="entry name" value="Amidohydro-rel"/>
</dbReference>
<dbReference type="RefSeq" id="WP_231742383.1">
    <property type="nucleotide sequence ID" value="NZ_CP036281.1"/>
</dbReference>
<feature type="domain" description="Amidohydrolase-related" evidence="2">
    <location>
        <begin position="110"/>
        <end position="307"/>
    </location>
</feature>
<protein>
    <submittedName>
        <fullName evidence="3">Amidohydrolase</fullName>
    </submittedName>
</protein>
<sequence length="318" mass="34739">MQFHSSDESDLPLTRREWLGLNVSLAATMGIAFNSSSDAAEQGAKESLELNTGSPSRFEIWDQHCHLSGVTGKTPADRMDNLFQYADRLSISKLVLYMGWPFQTTPSAEELIRQNNQVLDAIKEREDRALAYVYVSPQHLETSLAEMKRCIEQGPMVGVKLWVAGRADDDAVDAIVTEATRLNAVVFQHTWIKTTGNLPGESTPGDLIALAERHPEAKLICGHAGGNWELGIRAVRNYPHVSLGIAGSDPTNGLVEMAVRELGAERVIYGSDAGGRSFASQLAKVYGAEISDEEKQLIFAGNLKRLLSPILETKGFAS</sequence>
<dbReference type="PANTHER" id="PTHR21240:SF28">
    <property type="entry name" value="ISO-OROTATE DECARBOXYLASE (EUROFUNG)"/>
    <property type="match status" value="1"/>
</dbReference>